<dbReference type="EMBL" id="JAUOZS010000001">
    <property type="protein sequence ID" value="MDT8901203.1"/>
    <property type="molecule type" value="Genomic_DNA"/>
</dbReference>
<proteinExistence type="predicted"/>
<protein>
    <submittedName>
        <fullName evidence="1">Cob(I)yrinic acid a,c-diamide adenosyltransferase</fullName>
    </submittedName>
</protein>
<sequence>MKDLGLIQVYTGNGKGKTTASLGLAFRASGHGFKVCMLQFMKDCSDYGEVKAAQYLPGFVVIPVGRHDFVDLADPAPVDIELAGKGWEQAKKTIDSGEYDIVILDEINVAMACGLLPAADVAAFLTAEKRNVEIVLTGRYAPPEIIAIAHLVTEMQEVKHPYNDGVAARQGIDY</sequence>
<dbReference type="Proteomes" id="UP001254848">
    <property type="component" value="Unassembled WGS sequence"/>
</dbReference>
<dbReference type="InterPro" id="IPR003724">
    <property type="entry name" value="CblAdoTrfase_CobA"/>
</dbReference>
<dbReference type="PANTHER" id="PTHR46638">
    <property type="entry name" value="CORRINOID ADENOSYLTRANSFERASE"/>
    <property type="match status" value="1"/>
</dbReference>
<dbReference type="Pfam" id="PF02572">
    <property type="entry name" value="CobA_CobO_BtuR"/>
    <property type="match status" value="1"/>
</dbReference>
<dbReference type="CDD" id="cd00561">
    <property type="entry name" value="CobA_ACA"/>
    <property type="match status" value="1"/>
</dbReference>
<name>A0ABU3NY67_9FIRM</name>
<reference evidence="1 2" key="1">
    <citation type="submission" date="2023-07" db="EMBL/GenBank/DDBJ databases">
        <title>The novel representative of Negativicutes class, Anaeroselena agilis gen. nov. sp. nov.</title>
        <authorList>
            <person name="Prokofeva M.I."/>
            <person name="Elcheninov A.G."/>
            <person name="Klyukina A."/>
            <person name="Kublanov I.V."/>
            <person name="Frolov E.N."/>
            <person name="Podosokorskaya O.A."/>
        </authorList>
    </citation>
    <scope>NUCLEOTIDE SEQUENCE [LARGE SCALE GENOMIC DNA]</scope>
    <source>
        <strain evidence="1 2">4137-cl</strain>
    </source>
</reference>
<keyword evidence="2" id="KW-1185">Reference proteome</keyword>
<dbReference type="InterPro" id="IPR027417">
    <property type="entry name" value="P-loop_NTPase"/>
</dbReference>
<accession>A0ABU3NY67</accession>
<dbReference type="Gene3D" id="3.40.50.300">
    <property type="entry name" value="P-loop containing nucleotide triphosphate hydrolases"/>
    <property type="match status" value="1"/>
</dbReference>
<dbReference type="PIRSF" id="PIRSF015617">
    <property type="entry name" value="Adensltrnsf_CobA"/>
    <property type="match status" value="1"/>
</dbReference>
<dbReference type="RefSeq" id="WP_413779723.1">
    <property type="nucleotide sequence ID" value="NZ_JAUOZS010000001.1"/>
</dbReference>
<dbReference type="SUPFAM" id="SSF52540">
    <property type="entry name" value="P-loop containing nucleoside triphosphate hydrolases"/>
    <property type="match status" value="1"/>
</dbReference>
<gene>
    <name evidence="1" type="ORF">Q4T40_08130</name>
</gene>
<evidence type="ECO:0000313" key="2">
    <source>
        <dbReference type="Proteomes" id="UP001254848"/>
    </source>
</evidence>
<evidence type="ECO:0000313" key="1">
    <source>
        <dbReference type="EMBL" id="MDT8901203.1"/>
    </source>
</evidence>
<comment type="caution">
    <text evidence="1">The sequence shown here is derived from an EMBL/GenBank/DDBJ whole genome shotgun (WGS) entry which is preliminary data.</text>
</comment>
<organism evidence="1 2">
    <name type="scientific">Anaeroselena agilis</name>
    <dbReference type="NCBI Taxonomy" id="3063788"/>
    <lineage>
        <taxon>Bacteria</taxon>
        <taxon>Bacillati</taxon>
        <taxon>Bacillota</taxon>
        <taxon>Negativicutes</taxon>
        <taxon>Acetonemataceae</taxon>
        <taxon>Anaeroselena</taxon>
    </lineage>
</organism>
<dbReference type="PANTHER" id="PTHR46638:SF1">
    <property type="entry name" value="CORRINOID ADENOSYLTRANSFERASE"/>
    <property type="match status" value="1"/>
</dbReference>